<sequence>MTDQLRDRLDIEKAMRHYAVGLDERRWEEWDLAFTPDGIIDFTPMGGRRETRDQMRGRLSKPDPAWLFAQHPLYNTIITLDGDTATAFSHFQMETGRRGDREGQVVRVSGGGSYEDTLARTPDGWRITERRVFLKWKRTYTVDDEVSRG</sequence>
<dbReference type="RefSeq" id="WP_076815198.1">
    <property type="nucleotide sequence ID" value="NZ_MOMC01000015.1"/>
</dbReference>
<comment type="caution">
    <text evidence="2">The sequence shown here is derived from an EMBL/GenBank/DDBJ whole genome shotgun (WGS) entry which is preliminary data.</text>
</comment>
<name>A0A1V2IF26_9ACTN</name>
<dbReference type="Gene3D" id="3.10.450.50">
    <property type="match status" value="1"/>
</dbReference>
<dbReference type="InterPro" id="IPR032710">
    <property type="entry name" value="NTF2-like_dom_sf"/>
</dbReference>
<organism evidence="2 3">
    <name type="scientific">Pseudofrankia asymbiotica</name>
    <dbReference type="NCBI Taxonomy" id="1834516"/>
    <lineage>
        <taxon>Bacteria</taxon>
        <taxon>Bacillati</taxon>
        <taxon>Actinomycetota</taxon>
        <taxon>Actinomycetes</taxon>
        <taxon>Frankiales</taxon>
        <taxon>Frankiaceae</taxon>
        <taxon>Pseudofrankia</taxon>
    </lineage>
</organism>
<dbReference type="EMBL" id="MOMC01000015">
    <property type="protein sequence ID" value="ONH31665.1"/>
    <property type="molecule type" value="Genomic_DNA"/>
</dbReference>
<evidence type="ECO:0000313" key="3">
    <source>
        <dbReference type="Proteomes" id="UP000188929"/>
    </source>
</evidence>
<dbReference type="InterPro" id="IPR037401">
    <property type="entry name" value="SnoaL-like"/>
</dbReference>
<dbReference type="SUPFAM" id="SSF54427">
    <property type="entry name" value="NTF2-like"/>
    <property type="match status" value="1"/>
</dbReference>
<dbReference type="STRING" id="1834516.BL253_08315"/>
<dbReference type="Proteomes" id="UP000188929">
    <property type="component" value="Unassembled WGS sequence"/>
</dbReference>
<feature type="domain" description="SnoaL-like" evidence="1">
    <location>
        <begin position="4"/>
        <end position="131"/>
    </location>
</feature>
<dbReference type="OrthoDB" id="981191at2"/>
<proteinExistence type="predicted"/>
<protein>
    <recommendedName>
        <fullName evidence="1">SnoaL-like domain-containing protein</fullName>
    </recommendedName>
</protein>
<dbReference type="AlphaFoldDB" id="A0A1V2IF26"/>
<dbReference type="Pfam" id="PF13577">
    <property type="entry name" value="SnoaL_4"/>
    <property type="match status" value="1"/>
</dbReference>
<keyword evidence="3" id="KW-1185">Reference proteome</keyword>
<accession>A0A1V2IF26</accession>
<reference evidence="3" key="1">
    <citation type="submission" date="2016-10" db="EMBL/GenBank/DDBJ databases">
        <title>Frankia sp. NRRL B-16386 Genome sequencing.</title>
        <authorList>
            <person name="Ghodhbane-Gtari F."/>
            <person name="Swanson E."/>
            <person name="Gueddou A."/>
            <person name="Hezbri K."/>
            <person name="Ktari K."/>
            <person name="Nouioui I."/>
            <person name="Morris K."/>
            <person name="Simpson S."/>
            <person name="Abebe-Akele F."/>
            <person name="Thomas K."/>
            <person name="Gtari M."/>
            <person name="Tisa L.S."/>
        </authorList>
    </citation>
    <scope>NUCLEOTIDE SEQUENCE [LARGE SCALE GENOMIC DNA]</scope>
    <source>
        <strain evidence="3">NRRL B-16386</strain>
    </source>
</reference>
<gene>
    <name evidence="2" type="ORF">BL253_08315</name>
</gene>
<evidence type="ECO:0000259" key="1">
    <source>
        <dbReference type="Pfam" id="PF13577"/>
    </source>
</evidence>
<evidence type="ECO:0000313" key="2">
    <source>
        <dbReference type="EMBL" id="ONH31665.1"/>
    </source>
</evidence>